<dbReference type="RefSeq" id="WP_046135673.1">
    <property type="nucleotide sequence ID" value="NZ_FQVC01000001.1"/>
</dbReference>
<dbReference type="AlphaFoldDB" id="A0A0F5LNZ5"/>
<protein>
    <submittedName>
        <fullName evidence="2">Uncharacterized protein</fullName>
    </submittedName>
</protein>
<keyword evidence="1" id="KW-1133">Transmembrane helix</keyword>
<keyword evidence="4" id="KW-1185">Reference proteome</keyword>
<sequence>MAWRDKPKADRYGDIGAFVGLLVAVIIAQTFAGGGEFWMRIVIYVLGMMAGRFGGRWIGQRQS</sequence>
<dbReference type="EMBL" id="FQVC01000001">
    <property type="protein sequence ID" value="SHE44083.1"/>
    <property type="molecule type" value="Genomic_DNA"/>
</dbReference>
<proteinExistence type="predicted"/>
<evidence type="ECO:0000313" key="2">
    <source>
        <dbReference type="EMBL" id="KKB83874.1"/>
    </source>
</evidence>
<name>A0A0F5LNZ5_9HYPH</name>
<organism evidence="2 4">
    <name type="scientific">Devosia limi DSM 17137</name>
    <dbReference type="NCBI Taxonomy" id="1121477"/>
    <lineage>
        <taxon>Bacteria</taxon>
        <taxon>Pseudomonadati</taxon>
        <taxon>Pseudomonadota</taxon>
        <taxon>Alphaproteobacteria</taxon>
        <taxon>Hyphomicrobiales</taxon>
        <taxon>Devosiaceae</taxon>
        <taxon>Devosia</taxon>
    </lineage>
</organism>
<evidence type="ECO:0000256" key="1">
    <source>
        <dbReference type="SAM" id="Phobius"/>
    </source>
</evidence>
<reference evidence="2 4" key="1">
    <citation type="submission" date="2015-03" db="EMBL/GenBank/DDBJ databases">
        <authorList>
            <person name="Hassan Y.I."/>
            <person name="Lepp D."/>
            <person name="Zhou T."/>
        </authorList>
    </citation>
    <scope>NUCLEOTIDE SEQUENCE [LARGE SCALE GENOMIC DNA]</scope>
    <source>
        <strain evidence="2 4">DSM 17137</strain>
    </source>
</reference>
<evidence type="ECO:0000313" key="3">
    <source>
        <dbReference type="EMBL" id="SHE44083.1"/>
    </source>
</evidence>
<dbReference type="Proteomes" id="UP000184533">
    <property type="component" value="Unassembled WGS sequence"/>
</dbReference>
<feature type="transmembrane region" description="Helical" evidence="1">
    <location>
        <begin position="37"/>
        <end position="55"/>
    </location>
</feature>
<feature type="transmembrane region" description="Helical" evidence="1">
    <location>
        <begin position="12"/>
        <end position="31"/>
    </location>
</feature>
<evidence type="ECO:0000313" key="4">
    <source>
        <dbReference type="Proteomes" id="UP000033608"/>
    </source>
</evidence>
<dbReference type="PATRIC" id="fig|1121477.3.peg.3724"/>
<keyword evidence="1" id="KW-0472">Membrane</keyword>
<dbReference type="EMBL" id="LAJF01000087">
    <property type="protein sequence ID" value="KKB83874.1"/>
    <property type="molecule type" value="Genomic_DNA"/>
</dbReference>
<keyword evidence="1" id="KW-0812">Transmembrane</keyword>
<reference evidence="3 5" key="2">
    <citation type="submission" date="2016-11" db="EMBL/GenBank/DDBJ databases">
        <authorList>
            <person name="Jaros S."/>
            <person name="Januszkiewicz K."/>
            <person name="Wedrychowicz H."/>
        </authorList>
    </citation>
    <scope>NUCLEOTIDE SEQUENCE [LARGE SCALE GENOMIC DNA]</scope>
    <source>
        <strain evidence="3 5">DSM 17137</strain>
    </source>
</reference>
<gene>
    <name evidence="3" type="ORF">SAMN02745223_00383</name>
    <name evidence="2" type="ORF">VW29_12845</name>
</gene>
<accession>A0A0F5LNZ5</accession>
<evidence type="ECO:0000313" key="5">
    <source>
        <dbReference type="Proteomes" id="UP000184533"/>
    </source>
</evidence>
<dbReference type="Proteomes" id="UP000033608">
    <property type="component" value="Unassembled WGS sequence"/>
</dbReference>